<protein>
    <submittedName>
        <fullName evidence="2">Uncharacterized protein</fullName>
    </submittedName>
</protein>
<organism evidence="2 3">
    <name type="scientific">Venturia nashicola</name>
    <dbReference type="NCBI Taxonomy" id="86259"/>
    <lineage>
        <taxon>Eukaryota</taxon>
        <taxon>Fungi</taxon>
        <taxon>Dikarya</taxon>
        <taxon>Ascomycota</taxon>
        <taxon>Pezizomycotina</taxon>
        <taxon>Dothideomycetes</taxon>
        <taxon>Pleosporomycetidae</taxon>
        <taxon>Venturiales</taxon>
        <taxon>Venturiaceae</taxon>
        <taxon>Venturia</taxon>
    </lineage>
</organism>
<evidence type="ECO:0000313" key="3">
    <source>
        <dbReference type="Proteomes" id="UP000298493"/>
    </source>
</evidence>
<dbReference type="Proteomes" id="UP000298493">
    <property type="component" value="Unassembled WGS sequence"/>
</dbReference>
<evidence type="ECO:0000313" key="2">
    <source>
        <dbReference type="EMBL" id="TID25727.1"/>
    </source>
</evidence>
<evidence type="ECO:0000256" key="1">
    <source>
        <dbReference type="SAM" id="MobiDB-lite"/>
    </source>
</evidence>
<dbReference type="EMBL" id="SNSC02000003">
    <property type="protein sequence ID" value="TID25727.1"/>
    <property type="molecule type" value="Genomic_DNA"/>
</dbReference>
<dbReference type="AlphaFoldDB" id="A0A4Z1P8X0"/>
<sequence>MRIKTVSSGSRNSTTSITSKSCGRSQWAGMLEPRSYQRVQVFTKVDPGLLGPKPLTAFDLTMHTRGACSLLRPDDFEDSQVSYLQATTTSTDIVLQMSRLLWRRWEDNLRIDDILFRYSRSQQPRPEPQFAIASRLISDLMVLHLRDMMRSVDSSKIVAASSFPSHFKEHTERFAFKTQNDL</sequence>
<reference evidence="2 3" key="1">
    <citation type="submission" date="2019-04" db="EMBL/GenBank/DDBJ databases">
        <title>High contiguity whole genome sequence and gene annotation resource for two Venturia nashicola isolates.</title>
        <authorList>
            <person name="Prokchorchik M."/>
            <person name="Won K."/>
            <person name="Lee Y."/>
            <person name="Choi E.D."/>
            <person name="Segonzac C."/>
            <person name="Sohn K.H."/>
        </authorList>
    </citation>
    <scope>NUCLEOTIDE SEQUENCE [LARGE SCALE GENOMIC DNA]</scope>
    <source>
        <strain evidence="2 3">PRI2</strain>
    </source>
</reference>
<comment type="caution">
    <text evidence="2">The sequence shown here is derived from an EMBL/GenBank/DDBJ whole genome shotgun (WGS) entry which is preliminary data.</text>
</comment>
<accession>A0A4Z1P8X0</accession>
<keyword evidence="3" id="KW-1185">Reference proteome</keyword>
<feature type="region of interest" description="Disordered" evidence="1">
    <location>
        <begin position="1"/>
        <end position="21"/>
    </location>
</feature>
<name>A0A4Z1P8X0_9PEZI</name>
<proteinExistence type="predicted"/>
<gene>
    <name evidence="2" type="ORF">E6O75_ATG03590</name>
</gene>